<dbReference type="EMBL" id="MN310372">
    <property type="protein sequence ID" value="QFX76587.1"/>
    <property type="molecule type" value="Genomic_DNA"/>
</dbReference>
<organism evidence="1">
    <name type="scientific">Pseudomonas putida</name>
    <name type="common">Arthrobacter siderocapsulatus</name>
    <dbReference type="NCBI Taxonomy" id="303"/>
    <lineage>
        <taxon>Bacteria</taxon>
        <taxon>Pseudomonadati</taxon>
        <taxon>Pseudomonadota</taxon>
        <taxon>Gammaproteobacteria</taxon>
        <taxon>Pseudomonadales</taxon>
        <taxon>Pseudomonadaceae</taxon>
        <taxon>Pseudomonas</taxon>
    </lineage>
</organism>
<proteinExistence type="predicted"/>
<dbReference type="AlphaFoldDB" id="A0A6B7PZX7"/>
<protein>
    <submittedName>
        <fullName evidence="1">Uncharacterized protein</fullName>
    </submittedName>
</protein>
<sequence length="61" mass="6909">MSFTASDLTGSIDCIVDPAKAGWVEGDRFSSFRVLLRGQVTHFQGQRQARISELHQVIMQW</sequence>
<reference evidence="1" key="1">
    <citation type="submission" date="2019-08" db="EMBL/GenBank/DDBJ databases">
        <authorList>
            <person name="Zhou D."/>
            <person name="Chen F."/>
        </authorList>
    </citation>
    <scope>NUCLEOTIDE SEQUENCE</scope>
    <source>
        <strain evidence="1">150716811</strain>
        <plasmid evidence="1">p716811-VIM</plasmid>
    </source>
</reference>
<keyword evidence="1" id="KW-0614">Plasmid</keyword>
<name>A0A6B7PZX7_PSEPU</name>
<evidence type="ECO:0000313" key="1">
    <source>
        <dbReference type="EMBL" id="QFX76587.1"/>
    </source>
</evidence>
<accession>A0A6B7PZX7</accession>
<geneLocation type="plasmid" evidence="1">
    <name>p716811-VIM</name>
</geneLocation>